<dbReference type="Gene3D" id="2.60.120.200">
    <property type="match status" value="1"/>
</dbReference>
<proteinExistence type="predicted"/>
<evidence type="ECO:0000313" key="3">
    <source>
        <dbReference type="Proteomes" id="UP000501690"/>
    </source>
</evidence>
<accession>A0A4D6NAG6</accession>
<dbReference type="AlphaFoldDB" id="A0A4D6NAG6"/>
<dbReference type="Proteomes" id="UP000501690">
    <property type="component" value="Linkage Group LG10"/>
</dbReference>
<evidence type="ECO:0000313" key="2">
    <source>
        <dbReference type="EMBL" id="QCE09882.1"/>
    </source>
</evidence>
<feature type="region of interest" description="Disordered" evidence="1">
    <location>
        <begin position="38"/>
        <end position="67"/>
    </location>
</feature>
<name>A0A4D6NAG6_VIGUN</name>
<keyword evidence="3" id="KW-1185">Reference proteome</keyword>
<protein>
    <submittedName>
        <fullName evidence="2">Uncharacterized protein</fullName>
    </submittedName>
</protein>
<dbReference type="EMBL" id="CP039354">
    <property type="protein sequence ID" value="QCE09882.1"/>
    <property type="molecule type" value="Genomic_DNA"/>
</dbReference>
<feature type="compositionally biased region" description="Polar residues" evidence="1">
    <location>
        <begin position="38"/>
        <end position="47"/>
    </location>
</feature>
<organism evidence="2 3">
    <name type="scientific">Vigna unguiculata</name>
    <name type="common">Cowpea</name>
    <dbReference type="NCBI Taxonomy" id="3917"/>
    <lineage>
        <taxon>Eukaryota</taxon>
        <taxon>Viridiplantae</taxon>
        <taxon>Streptophyta</taxon>
        <taxon>Embryophyta</taxon>
        <taxon>Tracheophyta</taxon>
        <taxon>Spermatophyta</taxon>
        <taxon>Magnoliopsida</taxon>
        <taxon>eudicotyledons</taxon>
        <taxon>Gunneridae</taxon>
        <taxon>Pentapetalae</taxon>
        <taxon>rosids</taxon>
        <taxon>fabids</taxon>
        <taxon>Fabales</taxon>
        <taxon>Fabaceae</taxon>
        <taxon>Papilionoideae</taxon>
        <taxon>50 kb inversion clade</taxon>
        <taxon>NPAAA clade</taxon>
        <taxon>indigoferoid/millettioid clade</taxon>
        <taxon>Phaseoleae</taxon>
        <taxon>Vigna</taxon>
    </lineage>
</organism>
<dbReference type="SUPFAM" id="SSF49899">
    <property type="entry name" value="Concanavalin A-like lectins/glucanases"/>
    <property type="match status" value="1"/>
</dbReference>
<feature type="compositionally biased region" description="Acidic residues" evidence="1">
    <location>
        <begin position="54"/>
        <end position="64"/>
    </location>
</feature>
<dbReference type="InterPro" id="IPR013320">
    <property type="entry name" value="ConA-like_dom_sf"/>
</dbReference>
<evidence type="ECO:0000256" key="1">
    <source>
        <dbReference type="SAM" id="MobiDB-lite"/>
    </source>
</evidence>
<sequence length="99" mass="10792">MVRVWLAYSSTRPSTPILVSQVDLSETFEDFMHVGFTASNGEGSSDYTGRGEDGEGEVGGEGGDEVGLGVKKTEWVDEEGSTVEEEEQVGWWVVRVMTL</sequence>
<gene>
    <name evidence="2" type="ORF">DEO72_LG10g1105</name>
</gene>
<reference evidence="2 3" key="1">
    <citation type="submission" date="2019-04" db="EMBL/GenBank/DDBJ databases">
        <title>An improved genome assembly and genetic linkage map for asparagus bean, Vigna unguiculata ssp. sesquipedialis.</title>
        <authorList>
            <person name="Xia Q."/>
            <person name="Zhang R."/>
            <person name="Dong Y."/>
        </authorList>
    </citation>
    <scope>NUCLEOTIDE SEQUENCE [LARGE SCALE GENOMIC DNA]</scope>
    <source>
        <tissue evidence="2">Leaf</tissue>
    </source>
</reference>